<protein>
    <submittedName>
        <fullName evidence="1">Uncharacterized protein</fullName>
    </submittedName>
</protein>
<dbReference type="Proteomes" id="UP000335415">
    <property type="component" value="Unassembled WGS sequence"/>
</dbReference>
<dbReference type="AlphaFoldDB" id="A0A5J5G487"/>
<sequence>MILSTRCMKCSLWETKGAIAVSISLTSPRIYAKACLATQHCATFSLIVGLNFLYNSRLFSLAVIQKKPCRKINLHAVARLAVRGSSGPADRCGRVAE</sequence>
<reference evidence="1 2" key="1">
    <citation type="submission" date="2019-09" db="EMBL/GenBank/DDBJ databases">
        <authorList>
            <person name="Li Y."/>
        </authorList>
    </citation>
    <scope>NUCLEOTIDE SEQUENCE [LARGE SCALE GENOMIC DNA]</scope>
    <source>
        <strain evidence="1 2">L3-3HA</strain>
    </source>
</reference>
<name>A0A5J5G487_9GAMM</name>
<accession>A0A5J5G487</accession>
<gene>
    <name evidence="1" type="ORF">FJU30_05110</name>
</gene>
<organism evidence="1 2">
    <name type="scientific">Affinibrenneria salicis</name>
    <dbReference type="NCBI Taxonomy" id="2590031"/>
    <lineage>
        <taxon>Bacteria</taxon>
        <taxon>Pseudomonadati</taxon>
        <taxon>Pseudomonadota</taxon>
        <taxon>Gammaproteobacteria</taxon>
        <taxon>Enterobacterales</taxon>
        <taxon>Pectobacteriaceae</taxon>
        <taxon>Affinibrenneria</taxon>
    </lineage>
</organism>
<dbReference type="RefSeq" id="WP_150433915.1">
    <property type="nucleotide sequence ID" value="NZ_VYKJ01000002.1"/>
</dbReference>
<keyword evidence="2" id="KW-1185">Reference proteome</keyword>
<dbReference type="EMBL" id="VYKJ01000002">
    <property type="protein sequence ID" value="KAA9001674.1"/>
    <property type="molecule type" value="Genomic_DNA"/>
</dbReference>
<comment type="caution">
    <text evidence="1">The sequence shown here is derived from an EMBL/GenBank/DDBJ whole genome shotgun (WGS) entry which is preliminary data.</text>
</comment>
<evidence type="ECO:0000313" key="1">
    <source>
        <dbReference type="EMBL" id="KAA9001674.1"/>
    </source>
</evidence>
<evidence type="ECO:0000313" key="2">
    <source>
        <dbReference type="Proteomes" id="UP000335415"/>
    </source>
</evidence>
<proteinExistence type="predicted"/>